<dbReference type="RefSeq" id="XP_004032511.1">
    <property type="nucleotide sequence ID" value="XM_004032463.1"/>
</dbReference>
<dbReference type="GO" id="GO:0005524">
    <property type="term" value="F:ATP binding"/>
    <property type="evidence" value="ECO:0007669"/>
    <property type="project" value="UniProtKB-KW"/>
</dbReference>
<dbReference type="GeneID" id="14907045"/>
<keyword evidence="5" id="KW-0732">Signal</keyword>
<name>G0QV31_ICHMU</name>
<evidence type="ECO:0000313" key="7">
    <source>
        <dbReference type="Proteomes" id="UP000008983"/>
    </source>
</evidence>
<feature type="signal peptide" evidence="5">
    <location>
        <begin position="1"/>
        <end position="18"/>
    </location>
</feature>
<dbReference type="AlphaFoldDB" id="G0QV31"/>
<dbReference type="Gene3D" id="3.30.420.40">
    <property type="match status" value="1"/>
</dbReference>
<evidence type="ECO:0008006" key="8">
    <source>
        <dbReference type="Google" id="ProtNLM"/>
    </source>
</evidence>
<keyword evidence="2" id="KW-0378">Hydrolase</keyword>
<feature type="binding site" evidence="4">
    <location>
        <begin position="199"/>
        <end position="203"/>
    </location>
    <ligand>
        <name>ATP</name>
        <dbReference type="ChEBI" id="CHEBI:30616"/>
    </ligand>
</feature>
<keyword evidence="4" id="KW-0067">ATP-binding</keyword>
<evidence type="ECO:0000256" key="1">
    <source>
        <dbReference type="ARBA" id="ARBA00009283"/>
    </source>
</evidence>
<dbReference type="GO" id="GO:0016020">
    <property type="term" value="C:membrane"/>
    <property type="evidence" value="ECO:0007669"/>
    <property type="project" value="TreeGrafter"/>
</dbReference>
<feature type="chain" id="PRO_5003407969" description="GDA1/CD39 nucleoside phosphatase family protein" evidence="5">
    <location>
        <begin position="19"/>
        <end position="444"/>
    </location>
</feature>
<dbReference type="Proteomes" id="UP000008983">
    <property type="component" value="Unassembled WGS sequence"/>
</dbReference>
<dbReference type="Gene3D" id="3.30.420.150">
    <property type="entry name" value="Exopolyphosphatase. Domain 2"/>
    <property type="match status" value="1"/>
</dbReference>
<dbReference type="OrthoDB" id="6372431at2759"/>
<dbReference type="GO" id="GO:0017110">
    <property type="term" value="F:nucleoside diphosphate phosphatase activity"/>
    <property type="evidence" value="ECO:0007669"/>
    <property type="project" value="TreeGrafter"/>
</dbReference>
<dbReference type="OMA" id="WTCRIKE"/>
<protein>
    <recommendedName>
        <fullName evidence="8">GDA1/CD39 nucleoside phosphatase family protein</fullName>
    </recommendedName>
</protein>
<dbReference type="STRING" id="857967.G0QV31"/>
<proteinExistence type="inferred from homology"/>
<keyword evidence="7" id="KW-1185">Reference proteome</keyword>
<dbReference type="Pfam" id="PF01150">
    <property type="entry name" value="GDA1_CD39"/>
    <property type="match status" value="1"/>
</dbReference>
<dbReference type="GO" id="GO:0009134">
    <property type="term" value="P:nucleoside diphosphate catabolic process"/>
    <property type="evidence" value="ECO:0007669"/>
    <property type="project" value="TreeGrafter"/>
</dbReference>
<dbReference type="InParanoid" id="G0QV31"/>
<accession>G0QV31</accession>
<dbReference type="PANTHER" id="PTHR11782:SF83">
    <property type="entry name" value="GUANOSINE-DIPHOSPHATASE"/>
    <property type="match status" value="1"/>
</dbReference>
<evidence type="ECO:0000313" key="6">
    <source>
        <dbReference type="EMBL" id="EGR30924.1"/>
    </source>
</evidence>
<dbReference type="EMBL" id="GL983930">
    <property type="protein sequence ID" value="EGR30924.1"/>
    <property type="molecule type" value="Genomic_DNA"/>
</dbReference>
<evidence type="ECO:0000256" key="2">
    <source>
        <dbReference type="ARBA" id="ARBA00022801"/>
    </source>
</evidence>
<evidence type="ECO:0000256" key="4">
    <source>
        <dbReference type="PIRSR" id="PIRSR600407-2"/>
    </source>
</evidence>
<keyword evidence="4" id="KW-0547">Nucleotide-binding</keyword>
<organism evidence="6 7">
    <name type="scientific">Ichthyophthirius multifiliis</name>
    <name type="common">White spot disease agent</name>
    <name type="synonym">Ich</name>
    <dbReference type="NCBI Taxonomy" id="5932"/>
    <lineage>
        <taxon>Eukaryota</taxon>
        <taxon>Sar</taxon>
        <taxon>Alveolata</taxon>
        <taxon>Ciliophora</taxon>
        <taxon>Intramacronucleata</taxon>
        <taxon>Oligohymenophorea</taxon>
        <taxon>Hymenostomatida</taxon>
        <taxon>Ophryoglenina</taxon>
        <taxon>Ichthyophthirius</taxon>
    </lineage>
</organism>
<evidence type="ECO:0000256" key="3">
    <source>
        <dbReference type="PIRSR" id="PIRSR600407-1"/>
    </source>
</evidence>
<evidence type="ECO:0000256" key="5">
    <source>
        <dbReference type="SAM" id="SignalP"/>
    </source>
</evidence>
<reference evidence="6 7" key="1">
    <citation type="submission" date="2011-07" db="EMBL/GenBank/DDBJ databases">
        <authorList>
            <person name="Coyne R."/>
            <person name="Brami D."/>
            <person name="Johnson J."/>
            <person name="Hostetler J."/>
            <person name="Hannick L."/>
            <person name="Clark T."/>
            <person name="Cassidy-Hanley D."/>
            <person name="Inman J."/>
        </authorList>
    </citation>
    <scope>NUCLEOTIDE SEQUENCE [LARGE SCALE GENOMIC DNA]</scope>
    <source>
        <strain evidence="6 7">G5</strain>
    </source>
</reference>
<comment type="similarity">
    <text evidence="1">Belongs to the GDA1/CD39 NTPase family.</text>
</comment>
<feature type="active site" description="Proton acceptor" evidence="3">
    <location>
        <position position="166"/>
    </location>
</feature>
<gene>
    <name evidence="6" type="ORF">IMG5_120890</name>
</gene>
<dbReference type="InterPro" id="IPR000407">
    <property type="entry name" value="GDA1_CD39_NTPase"/>
</dbReference>
<dbReference type="CDD" id="cd24003">
    <property type="entry name" value="ASKHA_NBD_GDA1_CD39_NTPase"/>
    <property type="match status" value="1"/>
</dbReference>
<dbReference type="PANTHER" id="PTHR11782">
    <property type="entry name" value="ADENOSINE/GUANOSINE DIPHOSPHATASE"/>
    <property type="match status" value="1"/>
</dbReference>
<sequence>MKINFILLFINIFTISHSFNLRQQQPVPICYGISIDAGSSGTKVIVYEWECLNYSEIPKIKQNPTLKNKLPERLSDYAGKTNTLGNLFEKIFGITQKVIPQAQANKTIVLLGATAGMRLIPEKDQNEIMDECINQLSKNKYGYYFPNSQNPKSQKEWARVLSGEQEGAYLWMSVNYDLNKLTKSIEDDKNTVAVIDLGGASTQIAFSPNEKQEELKQNDFDLFIARYNYYHLYSKSYLKYGNDQARFQVLDYFKSQNYVSPCYFKGYKGTDGQNQDIQVEGTGIYTQCSEKILQYLKVNKDDCAFKSKDECSIGNQYQSQLNKDMQIYAVSSIQISANFLEFTNTFKLSDFLNKLKELYTLDWDGAQKKYPNEQAKYLQYNLFMTTYVYQLLKNGYNINDNTEINISLTDVGWDKSNLLQKLSTLNCQVTSQYCYKAPYQKQAI</sequence>
<dbReference type="eggNOG" id="KOG1386">
    <property type="taxonomic scope" value="Eukaryota"/>
</dbReference>